<keyword evidence="3" id="KW-1185">Reference proteome</keyword>
<dbReference type="PANTHER" id="PTHR36840:SF1">
    <property type="entry name" value="BLL5714 PROTEIN"/>
    <property type="match status" value="1"/>
</dbReference>
<dbReference type="EMBL" id="CP073078">
    <property type="protein sequence ID" value="QUD87661.1"/>
    <property type="molecule type" value="Genomic_DNA"/>
</dbReference>
<feature type="transmembrane region" description="Helical" evidence="1">
    <location>
        <begin position="229"/>
        <end position="248"/>
    </location>
</feature>
<dbReference type="KEGG" id="caul:KCG34_21865"/>
<organism evidence="2 3">
    <name type="scientific">Phenylobacterium montanum</name>
    <dbReference type="NCBI Taxonomy" id="2823693"/>
    <lineage>
        <taxon>Bacteria</taxon>
        <taxon>Pseudomonadati</taxon>
        <taxon>Pseudomonadota</taxon>
        <taxon>Alphaproteobacteria</taxon>
        <taxon>Caulobacterales</taxon>
        <taxon>Caulobacteraceae</taxon>
        <taxon>Phenylobacterium</taxon>
    </lineage>
</organism>
<feature type="transmembrane region" description="Helical" evidence="1">
    <location>
        <begin position="62"/>
        <end position="85"/>
    </location>
</feature>
<dbReference type="RefSeq" id="WP_211937713.1">
    <property type="nucleotide sequence ID" value="NZ_CP073078.1"/>
</dbReference>
<evidence type="ECO:0000313" key="3">
    <source>
        <dbReference type="Proteomes" id="UP000676409"/>
    </source>
</evidence>
<dbReference type="InterPro" id="IPR010640">
    <property type="entry name" value="Low_temperature_requirement_A"/>
</dbReference>
<feature type="transmembrane region" description="Helical" evidence="1">
    <location>
        <begin position="260"/>
        <end position="280"/>
    </location>
</feature>
<feature type="transmembrane region" description="Helical" evidence="1">
    <location>
        <begin position="301"/>
        <end position="321"/>
    </location>
</feature>
<dbReference type="AlphaFoldDB" id="A0A975IVT2"/>
<keyword evidence="1" id="KW-1133">Transmembrane helix</keyword>
<keyword evidence="1" id="KW-0472">Membrane</keyword>
<feature type="transmembrane region" description="Helical" evidence="1">
    <location>
        <begin position="386"/>
        <end position="404"/>
    </location>
</feature>
<evidence type="ECO:0000313" key="2">
    <source>
        <dbReference type="EMBL" id="QUD87661.1"/>
    </source>
</evidence>
<feature type="transmembrane region" description="Helical" evidence="1">
    <location>
        <begin position="361"/>
        <end position="380"/>
    </location>
</feature>
<accession>A0A975IVT2</accession>
<feature type="transmembrane region" description="Helical" evidence="1">
    <location>
        <begin position="97"/>
        <end position="121"/>
    </location>
</feature>
<dbReference type="PANTHER" id="PTHR36840">
    <property type="entry name" value="BLL5714 PROTEIN"/>
    <property type="match status" value="1"/>
</dbReference>
<protein>
    <submittedName>
        <fullName evidence="2">Low temperature requirement protein A</fullName>
    </submittedName>
</protein>
<feature type="transmembrane region" description="Helical" evidence="1">
    <location>
        <begin position="163"/>
        <end position="184"/>
    </location>
</feature>
<feature type="transmembrane region" description="Helical" evidence="1">
    <location>
        <begin position="190"/>
        <end position="209"/>
    </location>
</feature>
<proteinExistence type="predicted"/>
<feature type="transmembrane region" description="Helical" evidence="1">
    <location>
        <begin position="333"/>
        <end position="354"/>
    </location>
</feature>
<reference evidence="2" key="1">
    <citation type="submission" date="2021-04" db="EMBL/GenBank/DDBJ databases">
        <title>The complete genome sequence of Caulobacter sp. S6.</title>
        <authorList>
            <person name="Tang Y."/>
            <person name="Ouyang W."/>
            <person name="Liu Q."/>
            <person name="Huang B."/>
            <person name="Guo Z."/>
            <person name="Lei P."/>
        </authorList>
    </citation>
    <scope>NUCLEOTIDE SEQUENCE</scope>
    <source>
        <strain evidence="2">S6</strain>
    </source>
</reference>
<evidence type="ECO:0000256" key="1">
    <source>
        <dbReference type="SAM" id="Phobius"/>
    </source>
</evidence>
<sequence length="425" mass="44971">MSTDGDELGLRRVRSRALGAMRGRDPHEPHRASTPLELLFDLTFVIGFGVAAQQLGRLVAQGHVAAGLAGFSLAMFAVCWAWINFSWFASAFDVDDWIFRVVTMVQMVGVVVLALGLPRMFASIDHGLPLDNGVMVLGYVIMRIAMVVHWLRAAAGDPARRPACLAYALAITGAQVGWVSTLLIHPAGAAALGLTVGFVLLELSGPVFAERLSDGTPWHAHHIAERYGLLAIIAIGEGIVGATAAISAAVEAQGWSLDAALVAIAGLGLTFGMWWVYFLLPSAPVLHIHRSRSFVWGYGHMVLFASIAATGAGLQTASQFIAHQARIGPVTTVLAVAAPVGIYVLLVYGLYAWLVRKGDSLHIALLAGTLAVLLFSVNLATFGVDMAWCLAVLMLAPLVTVVGYETLGKRHASEAVARAAGQAAK</sequence>
<name>A0A975IVT2_9CAUL</name>
<dbReference type="Pfam" id="PF06772">
    <property type="entry name" value="LtrA"/>
    <property type="match status" value="1"/>
</dbReference>
<feature type="transmembrane region" description="Helical" evidence="1">
    <location>
        <begin position="133"/>
        <end position="151"/>
    </location>
</feature>
<dbReference type="Proteomes" id="UP000676409">
    <property type="component" value="Chromosome"/>
</dbReference>
<keyword evidence="1" id="KW-0812">Transmembrane</keyword>
<gene>
    <name evidence="2" type="ORF">KCG34_21865</name>
</gene>